<feature type="region of interest" description="Disordered" evidence="1">
    <location>
        <begin position="290"/>
        <end position="346"/>
    </location>
</feature>
<dbReference type="PANTHER" id="PTHR48258">
    <property type="entry name" value="DUF4218 DOMAIN-CONTAINING PROTEIN-RELATED"/>
    <property type="match status" value="1"/>
</dbReference>
<dbReference type="Pfam" id="PF13960">
    <property type="entry name" value="DUF4218"/>
    <property type="match status" value="1"/>
</dbReference>
<evidence type="ECO:0008006" key="6">
    <source>
        <dbReference type="Google" id="ProtNLM"/>
    </source>
</evidence>
<accession>A0AAF0WD66</accession>
<dbReference type="InterPro" id="IPR025312">
    <property type="entry name" value="DUF4216"/>
</dbReference>
<dbReference type="PANTHER" id="PTHR48258:SF3">
    <property type="entry name" value="FK506-BINDING PROTEIN 4-LIKE ISOFORM X1"/>
    <property type="match status" value="1"/>
</dbReference>
<keyword evidence="5" id="KW-1185">Reference proteome</keyword>
<proteinExistence type="predicted"/>
<dbReference type="Proteomes" id="UP000077755">
    <property type="component" value="Chromosome 2"/>
</dbReference>
<dbReference type="InterPro" id="IPR025452">
    <property type="entry name" value="DUF4218"/>
</dbReference>
<reference evidence="4" key="2">
    <citation type="submission" date="2022-03" db="EMBL/GenBank/DDBJ databases">
        <title>Draft title - Genomic analysis of global carrot germplasm unveils the trajectory of domestication and the origin of high carotenoid orange carrot.</title>
        <authorList>
            <person name="Iorizzo M."/>
            <person name="Ellison S."/>
            <person name="Senalik D."/>
            <person name="Macko-Podgorni A."/>
            <person name="Grzebelus D."/>
            <person name="Bostan H."/>
            <person name="Rolling W."/>
            <person name="Curaba J."/>
            <person name="Simon P."/>
        </authorList>
    </citation>
    <scope>NUCLEOTIDE SEQUENCE</scope>
    <source>
        <tissue evidence="4">Leaf</tissue>
    </source>
</reference>
<sequence>MGMLKRAVKNRACVEGSICEAYSFNEISTFVADYFPDEVLTKANRVSRHDDGGNIELNGRLSIFGLSGRAYGKGRRIFLSENDLLAAHTYILLNCDEIDEYVSEGSMIPANVQALAMGPDMDQVSYNGYKVNGYDFHTKTYGSGKRTMNSGVCVQGDRYDELNKSFYGELEEIVELSYKGTYGGYINLFKCRWFDSDKGIRVDRHRIVDIDINRSAYSNEPFVLPNQTVQVYYTSGPGRKRDRPPSNWQTIIHTPARRREEVVSGEFYQEQMLHRPTIVNVDENEVIELDGGDEPHEIDPELILVPNDTDTEEEELLTDYDSESESEADDGYESIGDESDHSDYDT</sequence>
<evidence type="ECO:0000259" key="3">
    <source>
        <dbReference type="Pfam" id="PF13960"/>
    </source>
</evidence>
<organism evidence="4 5">
    <name type="scientific">Daucus carota subsp. sativus</name>
    <name type="common">Carrot</name>
    <dbReference type="NCBI Taxonomy" id="79200"/>
    <lineage>
        <taxon>Eukaryota</taxon>
        <taxon>Viridiplantae</taxon>
        <taxon>Streptophyta</taxon>
        <taxon>Embryophyta</taxon>
        <taxon>Tracheophyta</taxon>
        <taxon>Spermatophyta</taxon>
        <taxon>Magnoliopsida</taxon>
        <taxon>eudicotyledons</taxon>
        <taxon>Gunneridae</taxon>
        <taxon>Pentapetalae</taxon>
        <taxon>asterids</taxon>
        <taxon>campanulids</taxon>
        <taxon>Apiales</taxon>
        <taxon>Apiaceae</taxon>
        <taxon>Apioideae</taxon>
        <taxon>Scandiceae</taxon>
        <taxon>Daucinae</taxon>
        <taxon>Daucus</taxon>
        <taxon>Daucus sect. Daucus</taxon>
    </lineage>
</organism>
<dbReference type="AlphaFoldDB" id="A0AAF0WD66"/>
<evidence type="ECO:0000313" key="5">
    <source>
        <dbReference type="Proteomes" id="UP000077755"/>
    </source>
</evidence>
<protein>
    <recommendedName>
        <fullName evidence="6">DUF4216 domain-containing protein</fullName>
    </recommendedName>
</protein>
<dbReference type="Pfam" id="PF13952">
    <property type="entry name" value="DUF4216"/>
    <property type="match status" value="1"/>
</dbReference>
<evidence type="ECO:0000313" key="4">
    <source>
        <dbReference type="EMBL" id="WOG86103.1"/>
    </source>
</evidence>
<feature type="domain" description="DUF4218" evidence="3">
    <location>
        <begin position="2"/>
        <end position="49"/>
    </location>
</feature>
<gene>
    <name evidence="4" type="ORF">DCAR_0205301</name>
</gene>
<name>A0AAF0WD66_DAUCS</name>
<reference evidence="4" key="1">
    <citation type="journal article" date="2016" name="Nat. Genet.">
        <title>A high-quality carrot genome assembly provides new insights into carotenoid accumulation and asterid genome evolution.</title>
        <authorList>
            <person name="Iorizzo M."/>
            <person name="Ellison S."/>
            <person name="Senalik D."/>
            <person name="Zeng P."/>
            <person name="Satapoomin P."/>
            <person name="Huang J."/>
            <person name="Bowman M."/>
            <person name="Iovene M."/>
            <person name="Sanseverino W."/>
            <person name="Cavagnaro P."/>
            <person name="Yildiz M."/>
            <person name="Macko-Podgorni A."/>
            <person name="Moranska E."/>
            <person name="Grzebelus E."/>
            <person name="Grzebelus D."/>
            <person name="Ashrafi H."/>
            <person name="Zheng Z."/>
            <person name="Cheng S."/>
            <person name="Spooner D."/>
            <person name="Van Deynze A."/>
            <person name="Simon P."/>
        </authorList>
    </citation>
    <scope>NUCLEOTIDE SEQUENCE</scope>
    <source>
        <tissue evidence="4">Leaf</tissue>
    </source>
</reference>
<evidence type="ECO:0000259" key="2">
    <source>
        <dbReference type="Pfam" id="PF13952"/>
    </source>
</evidence>
<feature type="compositionally biased region" description="Acidic residues" evidence="1">
    <location>
        <begin position="309"/>
        <end position="337"/>
    </location>
</feature>
<dbReference type="EMBL" id="CP093344">
    <property type="protein sequence ID" value="WOG86103.1"/>
    <property type="molecule type" value="Genomic_DNA"/>
</dbReference>
<feature type="domain" description="DUF4216" evidence="2">
    <location>
        <begin position="175"/>
        <end position="240"/>
    </location>
</feature>
<evidence type="ECO:0000256" key="1">
    <source>
        <dbReference type="SAM" id="MobiDB-lite"/>
    </source>
</evidence>